<accession>A0A6A1WFT3</accession>
<dbReference type="AlphaFoldDB" id="A0A6A1WFT3"/>
<sequence length="211" mass="22631">MARQHEGWPLGLRPFNASVALARNRDLSGSISFSTMLTGSPASSTISSSDLDTESAGSFFHDKSITLGSLIGVSGILELSRRSTRGRAAETLRDRKNKQPKPWLFSLCSKLSTDAVTVSNTPSLGNFLEAERRAASVCRRNQIPTVDGPTDFSPTLPIQDTNSLFVGGQVAPRSTAPLDENGGGKSNHKLIDGNEHGVPLTFPCLRGYFVK</sequence>
<reference evidence="1 2" key="1">
    <citation type="journal article" date="2019" name="Plant Biotechnol. J.">
        <title>The red bayberry genome and genetic basis of sex determination.</title>
        <authorList>
            <person name="Jia H.M."/>
            <person name="Jia H.J."/>
            <person name="Cai Q.L."/>
            <person name="Wang Y."/>
            <person name="Zhao H.B."/>
            <person name="Yang W.F."/>
            <person name="Wang G.Y."/>
            <person name="Li Y.H."/>
            <person name="Zhan D.L."/>
            <person name="Shen Y.T."/>
            <person name="Niu Q.F."/>
            <person name="Chang L."/>
            <person name="Qiu J."/>
            <person name="Zhao L."/>
            <person name="Xie H.B."/>
            <person name="Fu W.Y."/>
            <person name="Jin J."/>
            <person name="Li X.W."/>
            <person name="Jiao Y."/>
            <person name="Zhou C.C."/>
            <person name="Tu T."/>
            <person name="Chai C.Y."/>
            <person name="Gao J.L."/>
            <person name="Fan L.J."/>
            <person name="van de Weg E."/>
            <person name="Wang J.Y."/>
            <person name="Gao Z.S."/>
        </authorList>
    </citation>
    <scope>NUCLEOTIDE SEQUENCE [LARGE SCALE GENOMIC DNA]</scope>
    <source>
        <tissue evidence="1">Leaves</tissue>
    </source>
</reference>
<dbReference type="PANTHER" id="PTHR33544:SF3">
    <property type="entry name" value="60S RIBOSOMAL PROTEIN L36"/>
    <property type="match status" value="1"/>
</dbReference>
<dbReference type="OrthoDB" id="1898359at2759"/>
<organism evidence="1 2">
    <name type="scientific">Morella rubra</name>
    <name type="common">Chinese bayberry</name>
    <dbReference type="NCBI Taxonomy" id="262757"/>
    <lineage>
        <taxon>Eukaryota</taxon>
        <taxon>Viridiplantae</taxon>
        <taxon>Streptophyta</taxon>
        <taxon>Embryophyta</taxon>
        <taxon>Tracheophyta</taxon>
        <taxon>Spermatophyta</taxon>
        <taxon>Magnoliopsida</taxon>
        <taxon>eudicotyledons</taxon>
        <taxon>Gunneridae</taxon>
        <taxon>Pentapetalae</taxon>
        <taxon>rosids</taxon>
        <taxon>fabids</taxon>
        <taxon>Fagales</taxon>
        <taxon>Myricaceae</taxon>
        <taxon>Morella</taxon>
    </lineage>
</organism>
<protein>
    <submittedName>
        <fullName evidence="1">Uncharacterized protein</fullName>
    </submittedName>
</protein>
<comment type="caution">
    <text evidence="1">The sequence shown here is derived from an EMBL/GenBank/DDBJ whole genome shotgun (WGS) entry which is preliminary data.</text>
</comment>
<evidence type="ECO:0000313" key="1">
    <source>
        <dbReference type="EMBL" id="KAB1224081.1"/>
    </source>
</evidence>
<dbReference type="PANTHER" id="PTHR33544">
    <property type="entry name" value="DUF4005 DOMAIN-CONTAINING PROTEIN-RELATED"/>
    <property type="match status" value="1"/>
</dbReference>
<dbReference type="InterPro" id="IPR040344">
    <property type="entry name" value="At3g17950-like"/>
</dbReference>
<gene>
    <name evidence="1" type="ORF">CJ030_MR2G021713</name>
</gene>
<dbReference type="Proteomes" id="UP000516437">
    <property type="component" value="Chromosome 2"/>
</dbReference>
<evidence type="ECO:0000313" key="2">
    <source>
        <dbReference type="Proteomes" id="UP000516437"/>
    </source>
</evidence>
<keyword evidence="2" id="KW-1185">Reference proteome</keyword>
<proteinExistence type="predicted"/>
<name>A0A6A1WFT3_9ROSI</name>
<dbReference type="EMBL" id="RXIC02000020">
    <property type="protein sequence ID" value="KAB1224081.1"/>
    <property type="molecule type" value="Genomic_DNA"/>
</dbReference>